<sequence>MGSPVSSVVVLDRDAPEPLAVQLADALRRAAVDGRLRPGDRVPATRVLARELGLSRTVTAAAYDQLVAEGWLGARHGAGTFVTAAPPRAAPPRSASPPPRVGNGSSLSSDERTAPPMHGVDLRPGAPCLEVLDTAAWRRAWRRAGDLEPAERPEHAGTGAYRSAVAEHLLRHRGIPAAADDLLATAGTTTGFAEVLAVLRRQRGRPLRVGIEDPGYRRAAGVARADGAEVVGLAVDADGLVVDALPAGLDVVYTTPAHQYPLGGRLPVARRGALVERARAEGFVVVEDDYDGELRYDVAPLPVLAALAPDVVVHLGTASKIATPTLGVGWMVAPPALRDQVLATRWETGTRPAPAGQAVLAAWARDGALGRHLARLRRELAARRTLVVDAVTAAGHGVVGDRAGAHLVVPLGSAAAEEAAVAGAADAGLLVDGLAAHHLEGGAPRSHGVLVGWAAPTRAELADALLRWGTALADVPGTARGVGVGPA</sequence>
<dbReference type="SUPFAM" id="SSF53383">
    <property type="entry name" value="PLP-dependent transferases"/>
    <property type="match status" value="1"/>
</dbReference>
<comment type="caution">
    <text evidence="8">The sequence shown here is derived from an EMBL/GenBank/DDBJ whole genome shotgun (WGS) entry which is preliminary data.</text>
</comment>
<proteinExistence type="inferred from homology"/>
<dbReference type="Gene3D" id="3.40.640.10">
    <property type="entry name" value="Type I PLP-dependent aspartate aminotransferase-like (Major domain)"/>
    <property type="match status" value="1"/>
</dbReference>
<keyword evidence="5" id="KW-0804">Transcription</keyword>
<dbReference type="CDD" id="cd07377">
    <property type="entry name" value="WHTH_GntR"/>
    <property type="match status" value="1"/>
</dbReference>
<accession>A0ABS8PGM2</accession>
<keyword evidence="8" id="KW-0808">Transferase</keyword>
<keyword evidence="8" id="KW-0032">Aminotransferase</keyword>
<feature type="compositionally biased region" description="Pro residues" evidence="6">
    <location>
        <begin position="88"/>
        <end position="100"/>
    </location>
</feature>
<protein>
    <submittedName>
        <fullName evidence="8">PLP-dependent aminotransferase family protein</fullName>
    </submittedName>
</protein>
<comment type="similarity">
    <text evidence="1">In the C-terminal section; belongs to the class-I pyridoxal-phosphate-dependent aminotransferase family.</text>
</comment>
<evidence type="ECO:0000313" key="8">
    <source>
        <dbReference type="EMBL" id="MCD2197077.1"/>
    </source>
</evidence>
<dbReference type="Gene3D" id="1.10.10.10">
    <property type="entry name" value="Winged helix-like DNA-binding domain superfamily/Winged helix DNA-binding domain"/>
    <property type="match status" value="1"/>
</dbReference>
<dbReference type="InterPro" id="IPR015421">
    <property type="entry name" value="PyrdxlP-dep_Trfase_major"/>
</dbReference>
<keyword evidence="4" id="KW-0238">DNA-binding</keyword>
<dbReference type="InterPro" id="IPR015424">
    <property type="entry name" value="PyrdxlP-dep_Trfase"/>
</dbReference>
<evidence type="ECO:0000313" key="9">
    <source>
        <dbReference type="Proteomes" id="UP001199469"/>
    </source>
</evidence>
<dbReference type="Proteomes" id="UP001199469">
    <property type="component" value="Unassembled WGS sequence"/>
</dbReference>
<dbReference type="SUPFAM" id="SSF46785">
    <property type="entry name" value="Winged helix' DNA-binding domain"/>
    <property type="match status" value="1"/>
</dbReference>
<organism evidence="8 9">
    <name type="scientific">Actinomycetospora endophytica</name>
    <dbReference type="NCBI Taxonomy" id="2291215"/>
    <lineage>
        <taxon>Bacteria</taxon>
        <taxon>Bacillati</taxon>
        <taxon>Actinomycetota</taxon>
        <taxon>Actinomycetes</taxon>
        <taxon>Pseudonocardiales</taxon>
        <taxon>Pseudonocardiaceae</taxon>
        <taxon>Actinomycetospora</taxon>
    </lineage>
</organism>
<feature type="region of interest" description="Disordered" evidence="6">
    <location>
        <begin position="83"/>
        <end position="125"/>
    </location>
</feature>
<dbReference type="InterPro" id="IPR036390">
    <property type="entry name" value="WH_DNA-bd_sf"/>
</dbReference>
<dbReference type="InterPro" id="IPR000524">
    <property type="entry name" value="Tscrpt_reg_HTH_GntR"/>
</dbReference>
<dbReference type="InterPro" id="IPR004839">
    <property type="entry name" value="Aminotransferase_I/II_large"/>
</dbReference>
<dbReference type="PROSITE" id="PS50949">
    <property type="entry name" value="HTH_GNTR"/>
    <property type="match status" value="1"/>
</dbReference>
<dbReference type="CDD" id="cd00609">
    <property type="entry name" value="AAT_like"/>
    <property type="match status" value="1"/>
</dbReference>
<feature type="domain" description="HTH gntR-type" evidence="7">
    <location>
        <begin position="17"/>
        <end position="85"/>
    </location>
</feature>
<dbReference type="InterPro" id="IPR051446">
    <property type="entry name" value="HTH_trans_reg/aminotransferase"/>
</dbReference>
<dbReference type="SMART" id="SM00345">
    <property type="entry name" value="HTH_GNTR"/>
    <property type="match status" value="1"/>
</dbReference>
<dbReference type="EMBL" id="JAJNDB010000007">
    <property type="protein sequence ID" value="MCD2197077.1"/>
    <property type="molecule type" value="Genomic_DNA"/>
</dbReference>
<evidence type="ECO:0000256" key="6">
    <source>
        <dbReference type="SAM" id="MobiDB-lite"/>
    </source>
</evidence>
<evidence type="ECO:0000256" key="3">
    <source>
        <dbReference type="ARBA" id="ARBA00023015"/>
    </source>
</evidence>
<dbReference type="PANTHER" id="PTHR46577">
    <property type="entry name" value="HTH-TYPE TRANSCRIPTIONAL REGULATORY PROTEIN GABR"/>
    <property type="match status" value="1"/>
</dbReference>
<dbReference type="PANTHER" id="PTHR46577:SF1">
    <property type="entry name" value="HTH-TYPE TRANSCRIPTIONAL REGULATORY PROTEIN GABR"/>
    <property type="match status" value="1"/>
</dbReference>
<keyword evidence="2" id="KW-0663">Pyridoxal phosphate</keyword>
<keyword evidence="3" id="KW-0805">Transcription regulation</keyword>
<dbReference type="RefSeq" id="WP_230738963.1">
    <property type="nucleotide sequence ID" value="NZ_JAJNDB010000007.1"/>
</dbReference>
<evidence type="ECO:0000256" key="2">
    <source>
        <dbReference type="ARBA" id="ARBA00022898"/>
    </source>
</evidence>
<evidence type="ECO:0000256" key="5">
    <source>
        <dbReference type="ARBA" id="ARBA00023163"/>
    </source>
</evidence>
<gene>
    <name evidence="8" type="ORF">LQ327_27270</name>
</gene>
<dbReference type="Pfam" id="PF00155">
    <property type="entry name" value="Aminotran_1_2"/>
    <property type="match status" value="1"/>
</dbReference>
<dbReference type="Pfam" id="PF00392">
    <property type="entry name" value="GntR"/>
    <property type="match status" value="1"/>
</dbReference>
<name>A0ABS8PGM2_9PSEU</name>
<dbReference type="InterPro" id="IPR036388">
    <property type="entry name" value="WH-like_DNA-bd_sf"/>
</dbReference>
<keyword evidence="9" id="KW-1185">Reference proteome</keyword>
<reference evidence="8 9" key="1">
    <citation type="submission" date="2021-11" db="EMBL/GenBank/DDBJ databases">
        <title>Draft genome sequence of Actinomycetospora sp. SF1 isolated from the rhizosphere soil.</title>
        <authorList>
            <person name="Duangmal K."/>
            <person name="Chantavorakit T."/>
        </authorList>
    </citation>
    <scope>NUCLEOTIDE SEQUENCE [LARGE SCALE GENOMIC DNA]</scope>
    <source>
        <strain evidence="8 9">TBRC 5722</strain>
    </source>
</reference>
<evidence type="ECO:0000256" key="1">
    <source>
        <dbReference type="ARBA" id="ARBA00005384"/>
    </source>
</evidence>
<evidence type="ECO:0000256" key="4">
    <source>
        <dbReference type="ARBA" id="ARBA00023125"/>
    </source>
</evidence>
<evidence type="ECO:0000259" key="7">
    <source>
        <dbReference type="PROSITE" id="PS50949"/>
    </source>
</evidence>
<dbReference type="GO" id="GO:0008483">
    <property type="term" value="F:transaminase activity"/>
    <property type="evidence" value="ECO:0007669"/>
    <property type="project" value="UniProtKB-KW"/>
</dbReference>